<dbReference type="PANTHER" id="PTHR23055:SF168">
    <property type="entry name" value="GUANYLATE CYCLASE ACTIVATING PROTEIN 7"/>
    <property type="match status" value="1"/>
</dbReference>
<keyword evidence="2" id="KW-0479">Metal-binding</keyword>
<dbReference type="Ensembl" id="ENSHHUT00000019606.1">
    <property type="protein sequence ID" value="ENSHHUP00000018926.1"/>
    <property type="gene ID" value="ENSHHUG00000011783.1"/>
</dbReference>
<evidence type="ECO:0000256" key="2">
    <source>
        <dbReference type="ARBA" id="ARBA00022723"/>
    </source>
</evidence>
<keyword evidence="8" id="KW-1185">Reference proteome</keyword>
<name>A0A4W5L2E4_9TELE</name>
<accession>A0A4W5L2E4</accession>
<dbReference type="GO" id="GO:0007601">
    <property type="term" value="P:visual perception"/>
    <property type="evidence" value="ECO:0007669"/>
    <property type="project" value="TreeGrafter"/>
</dbReference>
<dbReference type="FunFam" id="1.10.238.10:FF:000052">
    <property type="entry name" value="Guanylate cyclase activator 1A"/>
    <property type="match status" value="1"/>
</dbReference>
<dbReference type="GO" id="GO:0001917">
    <property type="term" value="C:photoreceptor inner segment"/>
    <property type="evidence" value="ECO:0007669"/>
    <property type="project" value="TreeGrafter"/>
</dbReference>
<dbReference type="PROSITE" id="PS50222">
    <property type="entry name" value="EF_HAND_2"/>
    <property type="match status" value="2"/>
</dbReference>
<dbReference type="GeneTree" id="ENSGT00940000165480"/>
<protein>
    <recommendedName>
        <fullName evidence="6">EF-hand domain-containing protein</fullName>
    </recommendedName>
</protein>
<dbReference type="PRINTS" id="PR00450">
    <property type="entry name" value="RECOVERIN"/>
</dbReference>
<keyword evidence="5" id="KW-0449">Lipoprotein</keyword>
<evidence type="ECO:0000256" key="4">
    <source>
        <dbReference type="ARBA" id="ARBA00022837"/>
    </source>
</evidence>
<dbReference type="InterPro" id="IPR028846">
    <property type="entry name" value="Recoverin"/>
</dbReference>
<keyword evidence="1" id="KW-0519">Myristate</keyword>
<reference evidence="8" key="1">
    <citation type="submission" date="2018-06" db="EMBL/GenBank/DDBJ databases">
        <title>Genome assembly of Danube salmon.</title>
        <authorList>
            <person name="Macqueen D.J."/>
            <person name="Gundappa M.K."/>
        </authorList>
    </citation>
    <scope>NUCLEOTIDE SEQUENCE [LARGE SCALE GENOMIC DNA]</scope>
</reference>
<dbReference type="Pfam" id="PF13499">
    <property type="entry name" value="EF-hand_7"/>
    <property type="match status" value="1"/>
</dbReference>
<reference evidence="7" key="2">
    <citation type="submission" date="2025-08" db="UniProtKB">
        <authorList>
            <consortium name="Ensembl"/>
        </authorList>
    </citation>
    <scope>IDENTIFICATION</scope>
</reference>
<reference evidence="7" key="3">
    <citation type="submission" date="2025-09" db="UniProtKB">
        <authorList>
            <consortium name="Ensembl"/>
        </authorList>
    </citation>
    <scope>IDENTIFICATION</scope>
</reference>
<dbReference type="PANTHER" id="PTHR23055">
    <property type="entry name" value="CALCIUM BINDING PROTEINS"/>
    <property type="match status" value="1"/>
</dbReference>
<evidence type="ECO:0000313" key="8">
    <source>
        <dbReference type="Proteomes" id="UP000314982"/>
    </source>
</evidence>
<sequence>MGQSHSELDDEVALTHIQELYRKFASECPSGNLYLHEFKKIFAINSDSIEESAYMDNVFRSFDANHVHFMEYVAAVHLVLRGKLEDRLRWSFKLYDRDGNGHLDKKELKQVIIYNIKRHGNPSETENLTPDQITDRIFDLVDKNKDGQISQEEFLDGAQKDQWVLDQLKLDVRPCGWFLEQQRKNVEEELQRKSNK</sequence>
<dbReference type="InterPro" id="IPR018247">
    <property type="entry name" value="EF_Hand_1_Ca_BS"/>
</dbReference>
<dbReference type="SUPFAM" id="SSF47473">
    <property type="entry name" value="EF-hand"/>
    <property type="match status" value="1"/>
</dbReference>
<feature type="domain" description="EF-hand" evidence="6">
    <location>
        <begin position="129"/>
        <end position="164"/>
    </location>
</feature>
<evidence type="ECO:0000256" key="3">
    <source>
        <dbReference type="ARBA" id="ARBA00022737"/>
    </source>
</evidence>
<dbReference type="Gene3D" id="1.10.238.10">
    <property type="entry name" value="EF-hand"/>
    <property type="match status" value="2"/>
</dbReference>
<organism evidence="7 8">
    <name type="scientific">Hucho hucho</name>
    <name type="common">huchen</name>
    <dbReference type="NCBI Taxonomy" id="62062"/>
    <lineage>
        <taxon>Eukaryota</taxon>
        <taxon>Metazoa</taxon>
        <taxon>Chordata</taxon>
        <taxon>Craniata</taxon>
        <taxon>Vertebrata</taxon>
        <taxon>Euteleostomi</taxon>
        <taxon>Actinopterygii</taxon>
        <taxon>Neopterygii</taxon>
        <taxon>Teleostei</taxon>
        <taxon>Protacanthopterygii</taxon>
        <taxon>Salmoniformes</taxon>
        <taxon>Salmonidae</taxon>
        <taxon>Salmoninae</taxon>
        <taxon>Hucho</taxon>
    </lineage>
</organism>
<dbReference type="AlphaFoldDB" id="A0A4W5L2E4"/>
<dbReference type="InterPro" id="IPR011992">
    <property type="entry name" value="EF-hand-dom_pair"/>
</dbReference>
<dbReference type="SMART" id="SM00054">
    <property type="entry name" value="EFh"/>
    <property type="match status" value="2"/>
</dbReference>
<dbReference type="Proteomes" id="UP000314982">
    <property type="component" value="Unassembled WGS sequence"/>
</dbReference>
<evidence type="ECO:0000313" key="7">
    <source>
        <dbReference type="Ensembl" id="ENSHHUP00000018926.1"/>
    </source>
</evidence>
<evidence type="ECO:0000259" key="6">
    <source>
        <dbReference type="PROSITE" id="PS50222"/>
    </source>
</evidence>
<dbReference type="GO" id="GO:0008048">
    <property type="term" value="F:calcium sensitive guanylate cyclase activator activity"/>
    <property type="evidence" value="ECO:0007669"/>
    <property type="project" value="TreeGrafter"/>
</dbReference>
<proteinExistence type="predicted"/>
<evidence type="ECO:0000256" key="1">
    <source>
        <dbReference type="ARBA" id="ARBA00022707"/>
    </source>
</evidence>
<evidence type="ECO:0000256" key="5">
    <source>
        <dbReference type="ARBA" id="ARBA00023288"/>
    </source>
</evidence>
<dbReference type="GO" id="GO:0120199">
    <property type="term" value="C:cone photoreceptor outer segment"/>
    <property type="evidence" value="ECO:0007669"/>
    <property type="project" value="TreeGrafter"/>
</dbReference>
<dbReference type="STRING" id="62062.ENSHHUP00000018926"/>
<dbReference type="CDD" id="cd00051">
    <property type="entry name" value="EFh"/>
    <property type="match status" value="1"/>
</dbReference>
<dbReference type="InterPro" id="IPR002048">
    <property type="entry name" value="EF_hand_dom"/>
</dbReference>
<keyword evidence="4" id="KW-0106">Calcium</keyword>
<dbReference type="GO" id="GO:0005509">
    <property type="term" value="F:calcium ion binding"/>
    <property type="evidence" value="ECO:0007669"/>
    <property type="project" value="InterPro"/>
</dbReference>
<feature type="domain" description="EF-hand" evidence="6">
    <location>
        <begin position="83"/>
        <end position="118"/>
    </location>
</feature>
<keyword evidence="3" id="KW-0677">Repeat</keyword>
<dbReference type="PROSITE" id="PS00018">
    <property type="entry name" value="EF_HAND_1"/>
    <property type="match status" value="2"/>
</dbReference>